<evidence type="ECO:0000313" key="1">
    <source>
        <dbReference type="EMBL" id="RMS82529.1"/>
    </source>
</evidence>
<protein>
    <submittedName>
        <fullName evidence="1">Uncharacterized protein</fullName>
    </submittedName>
</protein>
<dbReference type="AlphaFoldDB" id="A0A3M5G783"/>
<reference evidence="1 2" key="1">
    <citation type="submission" date="2018-08" db="EMBL/GenBank/DDBJ databases">
        <title>Recombination of ecologically and evolutionarily significant loci maintains genetic cohesion in the Pseudomonas syringae species complex.</title>
        <authorList>
            <person name="Dillon M."/>
            <person name="Thakur S."/>
            <person name="Almeida R.N.D."/>
            <person name="Weir B.S."/>
            <person name="Guttman D.S."/>
        </authorList>
    </citation>
    <scope>NUCLEOTIDE SEQUENCE [LARGE SCALE GENOMIC DNA]</scope>
    <source>
        <strain evidence="1 2">ICMP 9420</strain>
    </source>
</reference>
<sequence>MPMVSTCDSNCAAKARSWSGDIWSRLSEEVMPWILPEQTVGEQISTVRLRRTEHRYHPGQCGLGTGAHVHRLGGEPDGVDANHRRRSRRKVAQAAAFSVGQFTLTVPRGCCISTQMFDDDGWDFVPASDTGNGINAGCSAVLFCDCSRIHLWTRFALRP</sequence>
<organism evidence="1 2">
    <name type="scientific">Pseudomonas savastanoi</name>
    <name type="common">Pseudomonas syringae pv. savastanoi</name>
    <dbReference type="NCBI Taxonomy" id="29438"/>
    <lineage>
        <taxon>Bacteria</taxon>
        <taxon>Pseudomonadati</taxon>
        <taxon>Pseudomonadota</taxon>
        <taxon>Gammaproteobacteria</taxon>
        <taxon>Pseudomonadales</taxon>
        <taxon>Pseudomonadaceae</taxon>
        <taxon>Pseudomonas</taxon>
    </lineage>
</organism>
<proteinExistence type="predicted"/>
<evidence type="ECO:0000313" key="2">
    <source>
        <dbReference type="Proteomes" id="UP000270430"/>
    </source>
</evidence>
<dbReference type="EMBL" id="RBSX01000335">
    <property type="protein sequence ID" value="RMS82529.1"/>
    <property type="molecule type" value="Genomic_DNA"/>
</dbReference>
<name>A0A3M5G783_PSESS</name>
<dbReference type="Proteomes" id="UP000270430">
    <property type="component" value="Unassembled WGS sequence"/>
</dbReference>
<accession>A0A3M5G783</accession>
<gene>
    <name evidence="1" type="ORF">ALP58_102404</name>
</gene>
<comment type="caution">
    <text evidence="1">The sequence shown here is derived from an EMBL/GenBank/DDBJ whole genome shotgun (WGS) entry which is preliminary data.</text>
</comment>